<dbReference type="InterPro" id="IPR001387">
    <property type="entry name" value="Cro/C1-type_HTH"/>
</dbReference>
<dbReference type="RefSeq" id="WP_102655142.1">
    <property type="nucleotide sequence ID" value="NZ_PNRF01000042.1"/>
</dbReference>
<dbReference type="OrthoDB" id="6240846at2"/>
<dbReference type="EMBL" id="PNRF01000042">
    <property type="protein sequence ID" value="PMR72721.1"/>
    <property type="molecule type" value="Genomic_DNA"/>
</dbReference>
<dbReference type="Gene3D" id="1.10.260.40">
    <property type="entry name" value="lambda repressor-like DNA-binding domains"/>
    <property type="match status" value="1"/>
</dbReference>
<reference evidence="2 3" key="1">
    <citation type="submission" date="2018-01" db="EMBL/GenBank/DDBJ databases">
        <title>Halomonas endophytica sp. nov., isolated from storage liquid in the stems of Populus euphratica.</title>
        <authorList>
            <person name="Chen C."/>
        </authorList>
    </citation>
    <scope>NUCLEOTIDE SEQUENCE [LARGE SCALE GENOMIC DNA]</scope>
    <source>
        <strain evidence="2 3">MC28</strain>
    </source>
</reference>
<accession>A0A2N7TX23</accession>
<proteinExistence type="predicted"/>
<gene>
    <name evidence="2" type="ORF">C1H69_19935</name>
</gene>
<dbReference type="GO" id="GO:0003677">
    <property type="term" value="F:DNA binding"/>
    <property type="evidence" value="ECO:0007669"/>
    <property type="project" value="InterPro"/>
</dbReference>
<dbReference type="AlphaFoldDB" id="A0A2N7TX23"/>
<dbReference type="SUPFAM" id="SSF47413">
    <property type="entry name" value="lambda repressor-like DNA-binding domains"/>
    <property type="match status" value="1"/>
</dbReference>
<evidence type="ECO:0000259" key="1">
    <source>
        <dbReference type="PROSITE" id="PS50943"/>
    </source>
</evidence>
<organism evidence="2 3">
    <name type="scientific">Billgrantia endophytica</name>
    <dbReference type="NCBI Taxonomy" id="2033802"/>
    <lineage>
        <taxon>Bacteria</taxon>
        <taxon>Pseudomonadati</taxon>
        <taxon>Pseudomonadota</taxon>
        <taxon>Gammaproteobacteria</taxon>
        <taxon>Oceanospirillales</taxon>
        <taxon>Halomonadaceae</taxon>
        <taxon>Billgrantia</taxon>
    </lineage>
</organism>
<keyword evidence="3" id="KW-1185">Reference proteome</keyword>
<name>A0A2N7TX23_9GAMM</name>
<evidence type="ECO:0000313" key="3">
    <source>
        <dbReference type="Proteomes" id="UP000235803"/>
    </source>
</evidence>
<dbReference type="PROSITE" id="PS50943">
    <property type="entry name" value="HTH_CROC1"/>
    <property type="match status" value="1"/>
</dbReference>
<dbReference type="CDD" id="cd00093">
    <property type="entry name" value="HTH_XRE"/>
    <property type="match status" value="1"/>
</dbReference>
<protein>
    <submittedName>
        <fullName evidence="2">Transcriptional regulator</fullName>
    </submittedName>
</protein>
<comment type="caution">
    <text evidence="2">The sequence shown here is derived from an EMBL/GenBank/DDBJ whole genome shotgun (WGS) entry which is preliminary data.</text>
</comment>
<sequence>MKQRELTPDERERKLIEAARKLLTGEISEGQLLRTLRRDALGLSQEDYARLAGVSRRTLSDMEGDKGNISFTVMNRVYRPLGFKVGLIPRQPALLEQALQPQE</sequence>
<dbReference type="Pfam" id="PF13560">
    <property type="entry name" value="HTH_31"/>
    <property type="match status" value="1"/>
</dbReference>
<evidence type="ECO:0000313" key="2">
    <source>
        <dbReference type="EMBL" id="PMR72721.1"/>
    </source>
</evidence>
<dbReference type="Proteomes" id="UP000235803">
    <property type="component" value="Unassembled WGS sequence"/>
</dbReference>
<dbReference type="SMART" id="SM00530">
    <property type="entry name" value="HTH_XRE"/>
    <property type="match status" value="1"/>
</dbReference>
<feature type="domain" description="HTH cro/C1-type" evidence="1">
    <location>
        <begin position="33"/>
        <end position="88"/>
    </location>
</feature>
<dbReference type="InterPro" id="IPR010982">
    <property type="entry name" value="Lambda_DNA-bd_dom_sf"/>
</dbReference>